<name>A0ABT0X643_9ACTN</name>
<feature type="region of interest" description="Disordered" evidence="1">
    <location>
        <begin position="118"/>
        <end position="166"/>
    </location>
</feature>
<feature type="compositionally biased region" description="Basic and acidic residues" evidence="1">
    <location>
        <begin position="325"/>
        <end position="336"/>
    </location>
</feature>
<comment type="caution">
    <text evidence="2">The sequence shown here is derived from an EMBL/GenBank/DDBJ whole genome shotgun (WGS) entry which is preliminary data.</text>
</comment>
<dbReference type="Proteomes" id="UP001167160">
    <property type="component" value="Unassembled WGS sequence"/>
</dbReference>
<organism evidence="2 3">
    <name type="scientific">Streptomyces meridianus</name>
    <dbReference type="NCBI Taxonomy" id="2938945"/>
    <lineage>
        <taxon>Bacteria</taxon>
        <taxon>Bacillati</taxon>
        <taxon>Actinomycetota</taxon>
        <taxon>Actinomycetes</taxon>
        <taxon>Kitasatosporales</taxon>
        <taxon>Streptomycetaceae</taxon>
        <taxon>Streptomyces</taxon>
    </lineage>
</organism>
<evidence type="ECO:0008006" key="4">
    <source>
        <dbReference type="Google" id="ProtNLM"/>
    </source>
</evidence>
<reference evidence="2" key="1">
    <citation type="journal article" date="2023" name="Int. J. Syst. Evol. Microbiol.">
        <title>Streptomyces meridianus sp. nov. isolated from brackish water of the Tagus estuary in Alcochete, Portugal.</title>
        <authorList>
            <person name="Santos J.D.N."/>
            <person name="Klimek D."/>
            <person name="Calusinska M."/>
            <person name="Lobo Da Cunha A."/>
            <person name="Catita J."/>
            <person name="Goncalves H."/>
            <person name="Gonzalez I."/>
            <person name="Reyes F."/>
            <person name="Lage O.M."/>
        </authorList>
    </citation>
    <scope>NUCLEOTIDE SEQUENCE</scope>
    <source>
        <strain evidence="2">MTZ3.1</strain>
    </source>
</reference>
<evidence type="ECO:0000313" key="2">
    <source>
        <dbReference type="EMBL" id="MCM2577996.1"/>
    </source>
</evidence>
<evidence type="ECO:0000256" key="1">
    <source>
        <dbReference type="SAM" id="MobiDB-lite"/>
    </source>
</evidence>
<keyword evidence="3" id="KW-1185">Reference proteome</keyword>
<dbReference type="RefSeq" id="WP_251413703.1">
    <property type="nucleotide sequence ID" value="NZ_JAMQGM010000024.1"/>
</dbReference>
<dbReference type="EMBL" id="JAMQGM010000024">
    <property type="protein sequence ID" value="MCM2577996.1"/>
    <property type="molecule type" value="Genomic_DNA"/>
</dbReference>
<accession>A0ABT0X643</accession>
<protein>
    <recommendedName>
        <fullName evidence="4">MarR family transcriptional regulator</fullName>
    </recommendedName>
</protein>
<evidence type="ECO:0000313" key="3">
    <source>
        <dbReference type="Proteomes" id="UP001167160"/>
    </source>
</evidence>
<feature type="compositionally biased region" description="Polar residues" evidence="1">
    <location>
        <begin position="118"/>
        <end position="128"/>
    </location>
</feature>
<proteinExistence type="predicted"/>
<feature type="region of interest" description="Disordered" evidence="1">
    <location>
        <begin position="309"/>
        <end position="336"/>
    </location>
</feature>
<gene>
    <name evidence="2" type="ORF">M1E25_11600</name>
</gene>
<sequence>MAKPGFGKRTVPAERPCRADDFAHLPRREAAIAAWIDRLPEGAAIGIKALATELDYGPCALGTALRRLAEAGHLRRFKELVPGGHWVTRTHFSREPHDDAWWAAYHRGCDMTRWQETAVTPAGSSVPTTAPAPVAQTGDAGPTPERPTEPPGTTDTATPGLVRGADPGRAYTVLARLGETDPRMTLSAADCAALDPLAREWLRRGTSGAQMTVALTAGLPERVHSPRALAENRLTAKMPPLLPSPAPAAGEAPARAALLSMECTVCRAPGSPSALPGGLCRDCREQAAGRSPAPVDAPEVERVRRHAATVRAGLRSGRTAVRGPVPDRREARRADA</sequence>